<sequence>MDGHGAAAADDSSPIYGRSGFLAASSHGRGFTTSDSWDEASGGKRRLKKEAMVTFWTARMILLVMLIIS</sequence>
<feature type="transmembrane region" description="Helical" evidence="2">
    <location>
        <begin position="51"/>
        <end position="68"/>
    </location>
</feature>
<keyword evidence="2" id="KW-0812">Transmembrane</keyword>
<keyword evidence="2" id="KW-1133">Transmembrane helix</keyword>
<evidence type="ECO:0000256" key="2">
    <source>
        <dbReference type="SAM" id="Phobius"/>
    </source>
</evidence>
<evidence type="ECO:0000313" key="4">
    <source>
        <dbReference type="Proteomes" id="UP000807115"/>
    </source>
</evidence>
<gene>
    <name evidence="3" type="ORF">BDA96_02G203200</name>
</gene>
<reference evidence="3" key="2">
    <citation type="submission" date="2020-10" db="EMBL/GenBank/DDBJ databases">
        <authorList>
            <person name="Cooper E.A."/>
            <person name="Brenton Z.W."/>
            <person name="Flinn B.S."/>
            <person name="Jenkins J."/>
            <person name="Shu S."/>
            <person name="Flowers D."/>
            <person name="Luo F."/>
            <person name="Wang Y."/>
            <person name="Xia P."/>
            <person name="Barry K."/>
            <person name="Daum C."/>
            <person name="Lipzen A."/>
            <person name="Yoshinaga Y."/>
            <person name="Schmutz J."/>
            <person name="Saski C."/>
            <person name="Vermerris W."/>
            <person name="Kresovich S."/>
        </authorList>
    </citation>
    <scope>NUCLEOTIDE SEQUENCE</scope>
</reference>
<evidence type="ECO:0000256" key="1">
    <source>
        <dbReference type="SAM" id="MobiDB-lite"/>
    </source>
</evidence>
<feature type="region of interest" description="Disordered" evidence="1">
    <location>
        <begin position="25"/>
        <end position="44"/>
    </location>
</feature>
<dbReference type="AlphaFoldDB" id="A0A921RQ04"/>
<organism evidence="3 4">
    <name type="scientific">Sorghum bicolor</name>
    <name type="common">Sorghum</name>
    <name type="synonym">Sorghum vulgare</name>
    <dbReference type="NCBI Taxonomy" id="4558"/>
    <lineage>
        <taxon>Eukaryota</taxon>
        <taxon>Viridiplantae</taxon>
        <taxon>Streptophyta</taxon>
        <taxon>Embryophyta</taxon>
        <taxon>Tracheophyta</taxon>
        <taxon>Spermatophyta</taxon>
        <taxon>Magnoliopsida</taxon>
        <taxon>Liliopsida</taxon>
        <taxon>Poales</taxon>
        <taxon>Poaceae</taxon>
        <taxon>PACMAD clade</taxon>
        <taxon>Panicoideae</taxon>
        <taxon>Andropogonodae</taxon>
        <taxon>Andropogoneae</taxon>
        <taxon>Sorghinae</taxon>
        <taxon>Sorghum</taxon>
    </lineage>
</organism>
<dbReference type="Proteomes" id="UP000807115">
    <property type="component" value="Chromosome 2"/>
</dbReference>
<reference evidence="3" key="1">
    <citation type="journal article" date="2019" name="BMC Genomics">
        <title>A new reference genome for Sorghum bicolor reveals high levels of sequence similarity between sweet and grain genotypes: implications for the genetics of sugar metabolism.</title>
        <authorList>
            <person name="Cooper E.A."/>
            <person name="Brenton Z.W."/>
            <person name="Flinn B.S."/>
            <person name="Jenkins J."/>
            <person name="Shu S."/>
            <person name="Flowers D."/>
            <person name="Luo F."/>
            <person name="Wang Y."/>
            <person name="Xia P."/>
            <person name="Barry K."/>
            <person name="Daum C."/>
            <person name="Lipzen A."/>
            <person name="Yoshinaga Y."/>
            <person name="Schmutz J."/>
            <person name="Saski C."/>
            <person name="Vermerris W."/>
            <person name="Kresovich S."/>
        </authorList>
    </citation>
    <scope>NUCLEOTIDE SEQUENCE</scope>
</reference>
<evidence type="ECO:0000313" key="3">
    <source>
        <dbReference type="EMBL" id="KAG0543591.1"/>
    </source>
</evidence>
<protein>
    <submittedName>
        <fullName evidence="3">Uncharacterized protein</fullName>
    </submittedName>
</protein>
<keyword evidence="2" id="KW-0472">Membrane</keyword>
<comment type="caution">
    <text evidence="3">The sequence shown here is derived from an EMBL/GenBank/DDBJ whole genome shotgun (WGS) entry which is preliminary data.</text>
</comment>
<name>A0A921RQ04_SORBI</name>
<dbReference type="EMBL" id="CM027681">
    <property type="protein sequence ID" value="KAG0543591.1"/>
    <property type="molecule type" value="Genomic_DNA"/>
</dbReference>
<proteinExistence type="predicted"/>
<accession>A0A921RQ04</accession>